<evidence type="ECO:0000313" key="3">
    <source>
        <dbReference type="EMBL" id="ODS32394.1"/>
    </source>
</evidence>
<dbReference type="Proteomes" id="UP000094056">
    <property type="component" value="Unassembled WGS sequence"/>
</dbReference>
<gene>
    <name evidence="3" type="ORF">SCARUB_02461</name>
</gene>
<dbReference type="AlphaFoldDB" id="A0A1E3XBR1"/>
<organism evidence="3 4">
    <name type="scientific">Candidatus Scalindua rubra</name>
    <dbReference type="NCBI Taxonomy" id="1872076"/>
    <lineage>
        <taxon>Bacteria</taxon>
        <taxon>Pseudomonadati</taxon>
        <taxon>Planctomycetota</taxon>
        <taxon>Candidatus Brocadiia</taxon>
        <taxon>Candidatus Brocadiales</taxon>
        <taxon>Candidatus Scalinduaceae</taxon>
        <taxon>Candidatus Scalindua</taxon>
    </lineage>
</organism>
<sequence>MSKCKESNGHPEKGVHLNSTERDGLDKTSESLPENELFQDFDEGRRGFLKKLIISAAYVTPVILSFSIGEAEARRRPTRRRRRRKRKRR</sequence>
<keyword evidence="2" id="KW-0812">Transmembrane</keyword>
<keyword evidence="2" id="KW-0472">Membrane</keyword>
<keyword evidence="2" id="KW-1133">Transmembrane helix</keyword>
<name>A0A1E3XBR1_9BACT</name>
<dbReference type="EMBL" id="MAYW01000064">
    <property type="protein sequence ID" value="ODS32394.1"/>
    <property type="molecule type" value="Genomic_DNA"/>
</dbReference>
<evidence type="ECO:0000256" key="1">
    <source>
        <dbReference type="SAM" id="MobiDB-lite"/>
    </source>
</evidence>
<comment type="caution">
    <text evidence="3">The sequence shown here is derived from an EMBL/GenBank/DDBJ whole genome shotgun (WGS) entry which is preliminary data.</text>
</comment>
<accession>A0A1E3XBR1</accession>
<feature type="compositionally biased region" description="Basic and acidic residues" evidence="1">
    <location>
        <begin position="1"/>
        <end position="29"/>
    </location>
</feature>
<feature type="compositionally biased region" description="Basic residues" evidence="1">
    <location>
        <begin position="76"/>
        <end position="89"/>
    </location>
</feature>
<proteinExistence type="predicted"/>
<reference evidence="3 4" key="1">
    <citation type="submission" date="2016-07" db="EMBL/GenBank/DDBJ databases">
        <title>Draft genome of Scalindua rubra, obtained from a brine-seawater interface in the Red Sea, sheds light on salt adaptation in anammox bacteria.</title>
        <authorList>
            <person name="Speth D.R."/>
            <person name="Lagkouvardos I."/>
            <person name="Wang Y."/>
            <person name="Qian P.-Y."/>
            <person name="Dutilh B.E."/>
            <person name="Jetten M.S."/>
        </authorList>
    </citation>
    <scope>NUCLEOTIDE SEQUENCE [LARGE SCALE GENOMIC DNA]</scope>
    <source>
        <strain evidence="3">BSI-1</strain>
    </source>
</reference>
<protein>
    <submittedName>
        <fullName evidence="3">Uncharacterized protein</fullName>
    </submittedName>
</protein>
<feature type="region of interest" description="Disordered" evidence="1">
    <location>
        <begin position="1"/>
        <end position="38"/>
    </location>
</feature>
<feature type="region of interest" description="Disordered" evidence="1">
    <location>
        <begin position="70"/>
        <end position="89"/>
    </location>
</feature>
<feature type="transmembrane region" description="Helical" evidence="2">
    <location>
        <begin position="52"/>
        <end position="73"/>
    </location>
</feature>
<evidence type="ECO:0000256" key="2">
    <source>
        <dbReference type="SAM" id="Phobius"/>
    </source>
</evidence>
<evidence type="ECO:0000313" key="4">
    <source>
        <dbReference type="Proteomes" id="UP000094056"/>
    </source>
</evidence>